<dbReference type="AlphaFoldDB" id="A0A1E3UQ39"/>
<dbReference type="Proteomes" id="UP000094869">
    <property type="component" value="Unassembled WGS sequence"/>
</dbReference>
<keyword evidence="1 8" id="KW-0963">Cytoplasm</keyword>
<dbReference type="NCBIfam" id="TIGR01027">
    <property type="entry name" value="proB"/>
    <property type="match status" value="1"/>
</dbReference>
<dbReference type="InterPro" id="IPR001057">
    <property type="entry name" value="Glu/AcGlu_kinase"/>
</dbReference>
<feature type="binding site" evidence="8">
    <location>
        <begin position="180"/>
        <end position="181"/>
    </location>
    <ligand>
        <name>ATP</name>
        <dbReference type="ChEBI" id="CHEBI:30616"/>
    </ligand>
</feature>
<dbReference type="PANTHER" id="PTHR43654:SF3">
    <property type="entry name" value="GLUTAMATE 5-KINASE"/>
    <property type="match status" value="1"/>
</dbReference>
<accession>A0A1E3UQ39</accession>
<evidence type="ECO:0000256" key="3">
    <source>
        <dbReference type="ARBA" id="ARBA00022650"/>
    </source>
</evidence>
<comment type="subcellular location">
    <subcellularLocation>
        <location evidence="8">Cytoplasm</location>
    </subcellularLocation>
</comment>
<evidence type="ECO:0000256" key="7">
    <source>
        <dbReference type="ARBA" id="ARBA00022840"/>
    </source>
</evidence>
<feature type="binding site" evidence="8">
    <location>
        <position position="160"/>
    </location>
    <ligand>
        <name>substrate</name>
    </ligand>
</feature>
<dbReference type="UniPathway" id="UPA00098">
    <property type="reaction ID" value="UER00359"/>
</dbReference>
<dbReference type="InterPro" id="IPR005715">
    <property type="entry name" value="Glu_5kinase/COase_Synthase"/>
</dbReference>
<dbReference type="EC" id="2.7.2.11" evidence="8"/>
<dbReference type="OrthoDB" id="9804434at2"/>
<dbReference type="GO" id="GO:0005524">
    <property type="term" value="F:ATP binding"/>
    <property type="evidence" value="ECO:0007669"/>
    <property type="project" value="UniProtKB-KW"/>
</dbReference>
<keyword evidence="5 8" id="KW-0547">Nucleotide-binding</keyword>
<comment type="pathway">
    <text evidence="8">Amino-acid biosynthesis; L-proline biosynthesis; L-glutamate 5-semialdehyde from L-glutamate: step 1/2.</text>
</comment>
<dbReference type="SUPFAM" id="SSF53633">
    <property type="entry name" value="Carbamate kinase-like"/>
    <property type="match status" value="1"/>
</dbReference>
<keyword evidence="13" id="KW-1185">Reference proteome</keyword>
<protein>
    <recommendedName>
        <fullName evidence="8">Glutamate 5-kinase</fullName>
        <ecNumber evidence="8">2.7.2.11</ecNumber>
    </recommendedName>
    <alternativeName>
        <fullName evidence="8">Gamma-glutamyl kinase</fullName>
        <shortName evidence="8">GK</shortName>
    </alternativeName>
</protein>
<evidence type="ECO:0000256" key="1">
    <source>
        <dbReference type="ARBA" id="ARBA00022490"/>
    </source>
</evidence>
<dbReference type="InterPro" id="IPR036393">
    <property type="entry name" value="AceGlu_kinase-like_sf"/>
</dbReference>
<evidence type="ECO:0000313" key="13">
    <source>
        <dbReference type="Proteomes" id="UP000094869"/>
    </source>
</evidence>
<dbReference type="RefSeq" id="WP_009252790.1">
    <property type="nucleotide sequence ID" value="NZ_CABMHK010000106.1"/>
</dbReference>
<dbReference type="InterPro" id="IPR041739">
    <property type="entry name" value="G5K_ProB"/>
</dbReference>
<dbReference type="PROSITE" id="PS00902">
    <property type="entry name" value="GLUTAMATE_5_KINASE"/>
    <property type="match status" value="1"/>
</dbReference>
<feature type="domain" description="Aspartate/glutamate/uridylate kinase" evidence="9">
    <location>
        <begin position="12"/>
        <end position="247"/>
    </location>
</feature>
<dbReference type="GO" id="GO:0055129">
    <property type="term" value="P:L-proline biosynthetic process"/>
    <property type="evidence" value="ECO:0007669"/>
    <property type="project" value="UniProtKB-UniRule"/>
</dbReference>
<dbReference type="PANTHER" id="PTHR43654">
    <property type="entry name" value="GLUTAMATE 5-KINASE"/>
    <property type="match status" value="1"/>
</dbReference>
<evidence type="ECO:0000259" key="9">
    <source>
        <dbReference type="Pfam" id="PF00696"/>
    </source>
</evidence>
<feature type="binding site" evidence="8">
    <location>
        <begin position="223"/>
        <end position="229"/>
    </location>
    <ligand>
        <name>ATP</name>
        <dbReference type="ChEBI" id="CHEBI:30616"/>
    </ligand>
</feature>
<dbReference type="InterPro" id="IPR001048">
    <property type="entry name" value="Asp/Glu/Uridylate_kinase"/>
</dbReference>
<gene>
    <name evidence="8" type="primary">proB</name>
    <name evidence="11" type="ORF">BEI59_02565</name>
    <name evidence="10" type="ORF">BEI63_32205</name>
</gene>
<dbReference type="EMBL" id="MEHA01000001">
    <property type="protein sequence ID" value="ODR56045.1"/>
    <property type="molecule type" value="Genomic_DNA"/>
</dbReference>
<organism evidence="11 12">
    <name type="scientific">Eisenbergiella tayi</name>
    <dbReference type="NCBI Taxonomy" id="1432052"/>
    <lineage>
        <taxon>Bacteria</taxon>
        <taxon>Bacillati</taxon>
        <taxon>Bacillota</taxon>
        <taxon>Clostridia</taxon>
        <taxon>Lachnospirales</taxon>
        <taxon>Lachnospiraceae</taxon>
        <taxon>Eisenbergiella</taxon>
    </lineage>
</organism>
<name>A0A1E3UQ39_9FIRM</name>
<feature type="binding site" evidence="8">
    <location>
        <position position="17"/>
    </location>
    <ligand>
        <name>ATP</name>
        <dbReference type="ChEBI" id="CHEBI:30616"/>
    </ligand>
</feature>
<evidence type="ECO:0000256" key="2">
    <source>
        <dbReference type="ARBA" id="ARBA00022605"/>
    </source>
</evidence>
<feature type="binding site" evidence="8">
    <location>
        <position position="149"/>
    </location>
    <ligand>
        <name>substrate</name>
    </ligand>
</feature>
<reference evidence="11 12" key="2">
    <citation type="submission" date="2016-08" db="EMBL/GenBank/DDBJ databases">
        <authorList>
            <person name="Seilhamer J.J."/>
        </authorList>
    </citation>
    <scope>NUCLEOTIDE SEQUENCE [LARGE SCALE GENOMIC DNA]</scope>
    <source>
        <strain evidence="11 12">NML150140-1</strain>
    </source>
</reference>
<comment type="catalytic activity">
    <reaction evidence="8">
        <text>L-glutamate + ATP = L-glutamyl 5-phosphate + ADP</text>
        <dbReference type="Rhea" id="RHEA:14877"/>
        <dbReference type="ChEBI" id="CHEBI:29985"/>
        <dbReference type="ChEBI" id="CHEBI:30616"/>
        <dbReference type="ChEBI" id="CHEBI:58274"/>
        <dbReference type="ChEBI" id="CHEBI:456216"/>
        <dbReference type="EC" id="2.7.2.11"/>
    </reaction>
</comment>
<dbReference type="FunFam" id="3.40.1160.10:FF:000018">
    <property type="entry name" value="Glutamate 5-kinase"/>
    <property type="match status" value="1"/>
</dbReference>
<keyword evidence="2 8" id="KW-0028">Amino-acid biosynthesis</keyword>
<dbReference type="Proteomes" id="UP000094271">
    <property type="component" value="Unassembled WGS sequence"/>
</dbReference>
<evidence type="ECO:0000256" key="6">
    <source>
        <dbReference type="ARBA" id="ARBA00022777"/>
    </source>
</evidence>
<dbReference type="Pfam" id="PF00696">
    <property type="entry name" value="AA_kinase"/>
    <property type="match status" value="1"/>
</dbReference>
<evidence type="ECO:0000256" key="4">
    <source>
        <dbReference type="ARBA" id="ARBA00022679"/>
    </source>
</evidence>
<dbReference type="InterPro" id="IPR019797">
    <property type="entry name" value="Glutamate_5-kinase_CS"/>
</dbReference>
<feature type="binding site" evidence="8">
    <location>
        <position position="58"/>
    </location>
    <ligand>
        <name>substrate</name>
    </ligand>
</feature>
<evidence type="ECO:0000256" key="5">
    <source>
        <dbReference type="ARBA" id="ARBA00022741"/>
    </source>
</evidence>
<dbReference type="GO" id="GO:0004349">
    <property type="term" value="F:glutamate 5-kinase activity"/>
    <property type="evidence" value="ECO:0007669"/>
    <property type="project" value="UniProtKB-UniRule"/>
</dbReference>
<dbReference type="GO" id="GO:0005829">
    <property type="term" value="C:cytosol"/>
    <property type="evidence" value="ECO:0007669"/>
    <property type="project" value="TreeGrafter"/>
</dbReference>
<evidence type="ECO:0000313" key="11">
    <source>
        <dbReference type="EMBL" id="ODR56045.1"/>
    </source>
</evidence>
<comment type="similarity">
    <text evidence="8">Belongs to the glutamate 5-kinase family.</text>
</comment>
<dbReference type="EMBL" id="MEHD01000056">
    <property type="protein sequence ID" value="ODR44268.1"/>
    <property type="molecule type" value="Genomic_DNA"/>
</dbReference>
<reference evidence="10 13" key="1">
    <citation type="submission" date="2016-08" db="EMBL/GenBank/DDBJ databases">
        <title>Characterization of Isolates of Eisenbergiella tayi Derived from Blood Cultures, Using Whole Genome Sequencing.</title>
        <authorList>
            <person name="Bernier A.-M."/>
            <person name="Burdz T."/>
            <person name="Wiebe D."/>
            <person name="Bernard K."/>
        </authorList>
    </citation>
    <scope>NUCLEOTIDE SEQUENCE [LARGE SCALE GENOMIC DNA]</scope>
    <source>
        <strain evidence="10 13">NML120146</strain>
    </source>
</reference>
<keyword evidence="3 8" id="KW-0641">Proline biosynthesis</keyword>
<keyword evidence="4 8" id="KW-0808">Transferase</keyword>
<keyword evidence="7 8" id="KW-0067">ATP-binding</keyword>
<dbReference type="InterPro" id="IPR011529">
    <property type="entry name" value="Glu_5kinase"/>
</dbReference>
<dbReference type="PIRSF" id="PIRSF000729">
    <property type="entry name" value="GK"/>
    <property type="match status" value="1"/>
</dbReference>
<evidence type="ECO:0000256" key="8">
    <source>
        <dbReference type="HAMAP-Rule" id="MF_00456"/>
    </source>
</evidence>
<dbReference type="PRINTS" id="PR00474">
    <property type="entry name" value="GLU5KINASE"/>
</dbReference>
<evidence type="ECO:0000313" key="10">
    <source>
        <dbReference type="EMBL" id="ODR44268.1"/>
    </source>
</evidence>
<comment type="function">
    <text evidence="8">Catalyzes the transfer of a phosphate group to glutamate to form L-glutamate 5-phosphate.</text>
</comment>
<evidence type="ECO:0000313" key="12">
    <source>
        <dbReference type="Proteomes" id="UP000094271"/>
    </source>
</evidence>
<keyword evidence="6 8" id="KW-0418">Kinase</keyword>
<comment type="caution">
    <text evidence="11">The sequence shown here is derived from an EMBL/GenBank/DDBJ whole genome shotgun (WGS) entry which is preliminary data.</text>
</comment>
<sequence>MEQYREKLKDKKRIVVKIGSSSLQHPETGELDYIKLEVLVRELCNLKNQGKEVVLVTSGAIAQGKKAMNLKEEDITEHNRIAMKQACAAIGQSRLMMTYQRIFSEYNQVTAQILMTKNTIVDNLNRYNAHNTFSQLLQMGVIPVVNENDTVATYELEMDNDTLSAIVAALIGADLLILLSDIDGLYTDDPRKNPEAKFVEIVEELNDTYMDMGKGSTGSNVGTGGMNTKLTAAKIATKAGADMLIANSRDIRIIHRLMDGRNYGTLFVAKRDENFDLPGFVSKLNKSNPPQ</sequence>
<proteinExistence type="inferred from homology"/>
<dbReference type="Gene3D" id="3.40.1160.10">
    <property type="entry name" value="Acetylglutamate kinase-like"/>
    <property type="match status" value="1"/>
</dbReference>
<dbReference type="CDD" id="cd04242">
    <property type="entry name" value="AAK_G5K_ProB"/>
    <property type="match status" value="1"/>
</dbReference>
<dbReference type="HAMAP" id="MF_00456">
    <property type="entry name" value="ProB"/>
    <property type="match status" value="1"/>
</dbReference>